<dbReference type="Pfam" id="PF09823">
    <property type="entry name" value="DUF2357"/>
    <property type="match status" value="1"/>
</dbReference>
<reference evidence="2 3" key="1">
    <citation type="submission" date="2020-03" db="EMBL/GenBank/DDBJ databases">
        <title>Genomic Encyclopedia of Type Strains, Phase IV (KMG-IV): sequencing the most valuable type-strain genomes for metagenomic binning, comparative biology and taxonomic classification.</title>
        <authorList>
            <person name="Goeker M."/>
        </authorList>
    </citation>
    <scope>NUCLEOTIDE SEQUENCE [LARGE SCALE GENOMIC DNA]</scope>
    <source>
        <strain evidence="2 3">DSM 26613</strain>
    </source>
</reference>
<proteinExistence type="predicted"/>
<dbReference type="Proteomes" id="UP000783934">
    <property type="component" value="Unassembled WGS sequence"/>
</dbReference>
<protein>
    <recommendedName>
        <fullName evidence="1">DUF2357 domain-containing protein</fullName>
    </recommendedName>
</protein>
<dbReference type="EMBL" id="JAATIZ010000003">
    <property type="protein sequence ID" value="NJB65204.1"/>
    <property type="molecule type" value="Genomic_DNA"/>
</dbReference>
<evidence type="ECO:0000313" key="3">
    <source>
        <dbReference type="Proteomes" id="UP000783934"/>
    </source>
</evidence>
<dbReference type="Pfam" id="PF04411">
    <property type="entry name" value="PDDEXK_7"/>
    <property type="match status" value="1"/>
</dbReference>
<dbReference type="InterPro" id="IPR007505">
    <property type="entry name" value="PDDEXK_7"/>
</dbReference>
<dbReference type="InterPro" id="IPR018633">
    <property type="entry name" value="DUF2357"/>
</dbReference>
<keyword evidence="3" id="KW-1185">Reference proteome</keyword>
<comment type="caution">
    <text evidence="2">The sequence shown here is derived from an EMBL/GenBank/DDBJ whole genome shotgun (WGS) entry which is preliminary data.</text>
</comment>
<feature type="domain" description="DUF2357" evidence="1">
    <location>
        <begin position="2"/>
        <end position="165"/>
    </location>
</feature>
<accession>A0ABX0WR16</accession>
<gene>
    <name evidence="2" type="ORF">GGR41_001453</name>
</gene>
<name>A0ABX0WR16_9BURK</name>
<evidence type="ECO:0000313" key="2">
    <source>
        <dbReference type="EMBL" id="NJB65204.1"/>
    </source>
</evidence>
<organism evidence="2 3">
    <name type="scientific">Paenalcaligenes hominis</name>
    <dbReference type="NCBI Taxonomy" id="643674"/>
    <lineage>
        <taxon>Bacteria</taxon>
        <taxon>Pseudomonadati</taxon>
        <taxon>Pseudomonadota</taxon>
        <taxon>Betaproteobacteria</taxon>
        <taxon>Burkholderiales</taxon>
        <taxon>Alcaligenaceae</taxon>
        <taxon>Paenalcaligenes</taxon>
    </lineage>
</organism>
<evidence type="ECO:0000259" key="1">
    <source>
        <dbReference type="Pfam" id="PF09823"/>
    </source>
</evidence>
<sequence>MWLANFTALRQRFEQGLKVICVAPHNRLVSFTTSTKAARLKGRLSPKLSERVLLDLANGLHERHYAVEQKRLSVNTPENRFIKMVVTQSKNQLAKFEAKLRSHNEAPQNQRFSQAFLSELHAWQQPLQKLLRQSFLTEVGSYTGSNRESLVLQQKTGYSAVYRVWQELKFYLDALGGLSTISMKSVAEIYEIWCFLEIKQLLEYELGFSIILSQMAKLSLNSLFEYQLEDGFAGAFEFERADGVKARLVHEPVFSKQSKPIRSYLVNQKPDIVLEVTLPPTGLQEAKQFIWLFDAKYRMEEGRKSPNSSKVDLAPEDALNQMHRYRDALIHLETEKSKQKSRPIFGAFVLYPGFFDQEASENPYQADIAEVGIGAFALLPSLQKNEAGSDKHTGRLWLARFLDEQMGRKKDGGLYESPEIAERIYVQEAARIPAYGMKQSLYPDLLMMAALGKEEDRDPAYFDKFRQGLAQWYHMPKKTFNDRFKHGVVTEIRYLGLAFAENKNSDDKQITKVWPVKQVKLVARHEISVLQSGKESTHDELYYLFKLGKPLALSQPICNVTVSPMTSSMILTTLSRIENVSCFSKVETVYIGADYASL</sequence>